<evidence type="ECO:0000313" key="6">
    <source>
        <dbReference type="Proteomes" id="UP000481288"/>
    </source>
</evidence>
<dbReference type="Proteomes" id="UP000481288">
    <property type="component" value="Unassembled WGS sequence"/>
</dbReference>
<comment type="caution">
    <text evidence="5">The sequence shown here is derived from an EMBL/GenBank/DDBJ whole genome shotgun (WGS) entry which is preliminary data.</text>
</comment>
<reference evidence="5 6" key="1">
    <citation type="submission" date="2018-05" db="EMBL/GenBank/DDBJ databases">
        <title>Whole genome sequencing for identification of molecular markers to develop diagnostic detection tools for the regulated plant pathogen Lachnellula willkommii.</title>
        <authorList>
            <person name="Giroux E."/>
            <person name="Bilodeau G."/>
        </authorList>
    </citation>
    <scope>NUCLEOTIDE SEQUENCE [LARGE SCALE GENOMIC DNA]</scope>
    <source>
        <strain evidence="5 6">CBS 625.97</strain>
    </source>
</reference>
<evidence type="ECO:0000313" key="5">
    <source>
        <dbReference type="EMBL" id="TVY49921.1"/>
    </source>
</evidence>
<accession>A0A7D8YMI6</accession>
<dbReference type="AlphaFoldDB" id="A0A7D8YMI6"/>
<keyword evidence="3" id="KW-0175">Coiled coil</keyword>
<proteinExistence type="inferred from homology"/>
<dbReference type="Pfam" id="PF09805">
    <property type="entry name" value="Nop25"/>
    <property type="match status" value="1"/>
</dbReference>
<comment type="subcellular location">
    <subcellularLocation>
        <location evidence="1">Nucleus</location>
        <location evidence="1">Nucleolus</location>
    </subcellularLocation>
</comment>
<evidence type="ECO:0000256" key="3">
    <source>
        <dbReference type="ARBA" id="ARBA00023054"/>
    </source>
</evidence>
<dbReference type="GO" id="GO:0019843">
    <property type="term" value="F:rRNA binding"/>
    <property type="evidence" value="ECO:0007669"/>
    <property type="project" value="TreeGrafter"/>
</dbReference>
<evidence type="ECO:0000256" key="1">
    <source>
        <dbReference type="ARBA" id="ARBA00004604"/>
    </source>
</evidence>
<dbReference type="OrthoDB" id="551633at2759"/>
<organism evidence="5 6">
    <name type="scientific">Lachnellula cervina</name>
    <dbReference type="NCBI Taxonomy" id="1316786"/>
    <lineage>
        <taxon>Eukaryota</taxon>
        <taxon>Fungi</taxon>
        <taxon>Dikarya</taxon>
        <taxon>Ascomycota</taxon>
        <taxon>Pezizomycotina</taxon>
        <taxon>Leotiomycetes</taxon>
        <taxon>Helotiales</taxon>
        <taxon>Lachnaceae</taxon>
        <taxon>Lachnellula</taxon>
    </lineage>
</organism>
<keyword evidence="6" id="KW-1185">Reference proteome</keyword>
<dbReference type="PANTHER" id="PTHR14577">
    <property type="entry name" value="NUCLEOLAR PROTEIN 12"/>
    <property type="match status" value="1"/>
</dbReference>
<sequence>MPIVEPKIFLPPRPKRTLLSSGPPSKKRKTVHKIEEISFDNDARADYLTGFHKRKVARATRAREEAEKKEKEERVRIRAQVSLVSTAWGEWEWMLICGMV</sequence>
<dbReference type="PANTHER" id="PTHR14577:SF0">
    <property type="entry name" value="NUCLEOLAR PROTEIN 12"/>
    <property type="match status" value="1"/>
</dbReference>
<keyword evidence="4" id="KW-0539">Nucleus</keyword>
<comment type="similarity">
    <text evidence="2">Belongs to the RRP17 family.</text>
</comment>
<evidence type="ECO:0000256" key="4">
    <source>
        <dbReference type="ARBA" id="ARBA00023242"/>
    </source>
</evidence>
<dbReference type="InterPro" id="IPR019186">
    <property type="entry name" value="Nucleolar_protein_12"/>
</dbReference>
<gene>
    <name evidence="5" type="primary">rrp17</name>
    <name evidence="5" type="ORF">LCER1_G007546</name>
</gene>
<protein>
    <submittedName>
        <fullName evidence="5">Ribosomal RNA-processing protein 17</fullName>
    </submittedName>
</protein>
<evidence type="ECO:0000256" key="2">
    <source>
        <dbReference type="ARBA" id="ARBA00007175"/>
    </source>
</evidence>
<name>A0A7D8YMI6_9HELO</name>
<dbReference type="EMBL" id="QGMG01001286">
    <property type="protein sequence ID" value="TVY49921.1"/>
    <property type="molecule type" value="Genomic_DNA"/>
</dbReference>
<dbReference type="GO" id="GO:0005730">
    <property type="term" value="C:nucleolus"/>
    <property type="evidence" value="ECO:0007669"/>
    <property type="project" value="UniProtKB-SubCell"/>
</dbReference>